<dbReference type="SUPFAM" id="SSF47729">
    <property type="entry name" value="IHF-like DNA-binding proteins"/>
    <property type="match status" value="1"/>
</dbReference>
<dbReference type="SMART" id="SM00411">
    <property type="entry name" value="BHL"/>
    <property type="match status" value="1"/>
</dbReference>
<comment type="similarity">
    <text evidence="3">Belongs to the bacterial histone-like protein family.</text>
</comment>
<dbReference type="GO" id="GO:0003677">
    <property type="term" value="F:DNA binding"/>
    <property type="evidence" value="ECO:0007669"/>
    <property type="project" value="UniProtKB-KW"/>
</dbReference>
<dbReference type="InterPro" id="IPR010992">
    <property type="entry name" value="IHF-like_DNA-bd_dom_sf"/>
</dbReference>
<dbReference type="Pfam" id="PF00216">
    <property type="entry name" value="Bac_DNA_binding"/>
    <property type="match status" value="1"/>
</dbReference>
<dbReference type="PANTHER" id="PTHR33175:SF3">
    <property type="entry name" value="DNA-BINDING PROTEIN HU-BETA"/>
    <property type="match status" value="1"/>
</dbReference>
<dbReference type="GO" id="GO:0005829">
    <property type="term" value="C:cytosol"/>
    <property type="evidence" value="ECO:0007669"/>
    <property type="project" value="TreeGrafter"/>
</dbReference>
<organism evidence="5">
    <name type="scientific">uncultured Acidimicrobiales bacterium</name>
    <dbReference type="NCBI Taxonomy" id="310071"/>
    <lineage>
        <taxon>Bacteria</taxon>
        <taxon>Bacillati</taxon>
        <taxon>Actinomycetota</taxon>
        <taxon>Acidimicrobiia</taxon>
        <taxon>Acidimicrobiales</taxon>
        <taxon>environmental samples</taxon>
    </lineage>
</organism>
<protein>
    <submittedName>
        <fullName evidence="5">DNA-binding protein HU-beta (ACLAME 290)</fullName>
    </submittedName>
</protein>
<dbReference type="InterPro" id="IPR000119">
    <property type="entry name" value="Hist_DNA-bd"/>
</dbReference>
<evidence type="ECO:0000256" key="1">
    <source>
        <dbReference type="ARBA" id="ARBA00023067"/>
    </source>
</evidence>
<evidence type="ECO:0000256" key="2">
    <source>
        <dbReference type="ARBA" id="ARBA00023125"/>
    </source>
</evidence>
<keyword evidence="2 5" id="KW-0238">DNA-binding</keyword>
<dbReference type="CDD" id="cd13831">
    <property type="entry name" value="HU"/>
    <property type="match status" value="1"/>
</dbReference>
<gene>
    <name evidence="5" type="ORF">AVDCRST_MAG76-3102</name>
</gene>
<dbReference type="EMBL" id="CADCSZ010000186">
    <property type="protein sequence ID" value="CAA9266372.1"/>
    <property type="molecule type" value="Genomic_DNA"/>
</dbReference>
<evidence type="ECO:0000256" key="3">
    <source>
        <dbReference type="RuleBase" id="RU003939"/>
    </source>
</evidence>
<keyword evidence="1" id="KW-0226">DNA condensation</keyword>
<sequence>MNKAELIDHVASATGTGRKEAEGAVEAVLDGIVDTVKKGEDVSVFGFGKFSPKANAARTGRNPQTGASIRIAASKSVKFAPAQAFKTALNTKKSAAKKAAPAKKTAAKKAAPAKKSAAKKAAPAKKTAAKKRG</sequence>
<dbReference type="GO" id="GO:0030261">
    <property type="term" value="P:chromosome condensation"/>
    <property type="evidence" value="ECO:0007669"/>
    <property type="project" value="UniProtKB-KW"/>
</dbReference>
<evidence type="ECO:0000256" key="4">
    <source>
        <dbReference type="SAM" id="MobiDB-lite"/>
    </source>
</evidence>
<dbReference type="AlphaFoldDB" id="A0A6J4J3X4"/>
<proteinExistence type="inferred from homology"/>
<feature type="compositionally biased region" description="Low complexity" evidence="4">
    <location>
        <begin position="91"/>
        <end position="126"/>
    </location>
</feature>
<dbReference type="PANTHER" id="PTHR33175">
    <property type="entry name" value="DNA-BINDING PROTEIN HU"/>
    <property type="match status" value="1"/>
</dbReference>
<name>A0A6J4J3X4_9ACTN</name>
<reference evidence="5" key="1">
    <citation type="submission" date="2020-02" db="EMBL/GenBank/DDBJ databases">
        <authorList>
            <person name="Meier V. D."/>
        </authorList>
    </citation>
    <scope>NUCLEOTIDE SEQUENCE</scope>
    <source>
        <strain evidence="5">AVDCRST_MAG76</strain>
    </source>
</reference>
<accession>A0A6J4J3X4</accession>
<dbReference type="GO" id="GO:0030527">
    <property type="term" value="F:structural constituent of chromatin"/>
    <property type="evidence" value="ECO:0007669"/>
    <property type="project" value="InterPro"/>
</dbReference>
<feature type="region of interest" description="Disordered" evidence="4">
    <location>
        <begin position="91"/>
        <end position="133"/>
    </location>
</feature>
<evidence type="ECO:0000313" key="5">
    <source>
        <dbReference type="EMBL" id="CAA9266372.1"/>
    </source>
</evidence>
<dbReference type="Gene3D" id="4.10.520.10">
    <property type="entry name" value="IHF-like DNA-binding proteins"/>
    <property type="match status" value="1"/>
</dbReference>
<dbReference type="PRINTS" id="PR01727">
    <property type="entry name" value="DNABINDINGHU"/>
</dbReference>